<dbReference type="EMBL" id="LT549890">
    <property type="protein sequence ID" value="SAI85690.1"/>
    <property type="molecule type" value="Genomic_DNA"/>
</dbReference>
<dbReference type="PANTHER" id="PTHR37459:SF1">
    <property type="entry name" value="CRISPR-ASSOCIATED PROTEIN CAS7_CST2_DEVR"/>
    <property type="match status" value="1"/>
</dbReference>
<dbReference type="Proteomes" id="UP000594632">
    <property type="component" value="Chromosome"/>
</dbReference>
<dbReference type="OrthoDB" id="97643at2157"/>
<accession>A0A157T378</accession>
<dbReference type="RefSeq" id="WP_009992201.1">
    <property type="nucleotide sequence ID" value="NZ_LT549890.1"/>
</dbReference>
<reference evidence="5" key="1">
    <citation type="submission" date="2016-04" db="EMBL/GenBank/DDBJ databases">
        <authorList>
            <person name="Shah S.A."/>
            <person name="Garrett R.A."/>
        </authorList>
    </citation>
    <scope>NUCLEOTIDE SEQUENCE [LARGE SCALE GENOMIC DNA]</scope>
    <source>
        <strain evidence="5">ATCC 35091 / DSM 1616 / JCM 8930 / NBRC 15331 / P1</strain>
    </source>
</reference>
<name>A0A157T378_SACSO</name>
<dbReference type="InterPro" id="IPR052681">
    <property type="entry name" value="CRISPR-Cas7/Cst2/DevR"/>
</dbReference>
<dbReference type="Proteomes" id="UP000076770">
    <property type="component" value="Chromosome i"/>
</dbReference>
<gene>
    <name evidence="3" type="ORF">HFC64_04880</name>
    <name evidence="4" type="ORF">SSOP1_2136</name>
</gene>
<evidence type="ECO:0000256" key="1">
    <source>
        <dbReference type="ARBA" id="ARBA00023118"/>
    </source>
</evidence>
<reference evidence="4" key="2">
    <citation type="submission" date="2016-04" db="EMBL/GenBank/DDBJ databases">
        <authorList>
            <person name="Evans L.H."/>
            <person name="Alamgir A."/>
            <person name="Owens N."/>
            <person name="Weber N.D."/>
            <person name="Virtaneva K."/>
            <person name="Barbian K."/>
            <person name="Babar A."/>
            <person name="Rosenke K."/>
        </authorList>
    </citation>
    <scope>NUCLEOTIDE SEQUENCE</scope>
    <source>
        <strain evidence="4">P1</strain>
    </source>
</reference>
<dbReference type="GeneID" id="27428329"/>
<dbReference type="GO" id="GO:0051607">
    <property type="term" value="P:defense response to virus"/>
    <property type="evidence" value="ECO:0007669"/>
    <property type="project" value="UniProtKB-KW"/>
</dbReference>
<reference evidence="3 6" key="3">
    <citation type="journal article" date="2020" name="Nat. Commun.">
        <title>The structures of two archaeal type IV pili illuminate evolutionary relationships.</title>
        <authorList>
            <person name="Wang F."/>
            <person name="Baquero D.P."/>
            <person name="Su Z."/>
            <person name="Beltran L.C."/>
            <person name="Prangishvili D."/>
            <person name="Krupovic M."/>
            <person name="Egelman E.H."/>
        </authorList>
    </citation>
    <scope>NUCLEOTIDE SEQUENCE [LARGE SCALE GENOMIC DNA]</scope>
    <source>
        <strain evidence="3 6">POZ149</strain>
    </source>
</reference>
<proteinExistence type="predicted"/>
<dbReference type="PATRIC" id="fig|2287.9.peg.2244"/>
<evidence type="ECO:0000313" key="3">
    <source>
        <dbReference type="EMBL" id="QPG49267.1"/>
    </source>
</evidence>
<comment type="function">
    <text evidence="2">CRISPR (clustered regularly interspaced short palindromic repeat) is an adaptive immune system that provides protection against mobile genetic elements (viruses, transposable elements and conjugative plasmids). CRISPR clusters contain spacers, sequences complementary to antecedent mobile elements, and target invading nucleic acids. CRISPR clusters are transcribed and processed into CRISPR RNA (crRNA).</text>
</comment>
<dbReference type="PANTHER" id="PTHR37459">
    <property type="match status" value="1"/>
</dbReference>
<protein>
    <submittedName>
        <fullName evidence="4">Uncharacterized protein</fullName>
    </submittedName>
</protein>
<evidence type="ECO:0000256" key="2">
    <source>
        <dbReference type="ARBA" id="ARBA00025626"/>
    </source>
</evidence>
<dbReference type="InterPro" id="IPR010154">
    <property type="entry name" value="CRISPR-assoc_Cas7/Cst2/DevR"/>
</dbReference>
<evidence type="ECO:0000313" key="4">
    <source>
        <dbReference type="EMBL" id="SAI85690.1"/>
    </source>
</evidence>
<dbReference type="Pfam" id="PF01905">
    <property type="entry name" value="DevR"/>
    <property type="match status" value="1"/>
</dbReference>
<dbReference type="GeneID" id="1453520"/>
<keyword evidence="1" id="KW-0051">Antiviral defense</keyword>
<sequence length="108" mass="11878">MEILVYKLFGNTNTTARIVVEIRVYDIPVLTGNSLKHWHSVYLAEVYITLGGKHANELCKAGIGLRGYKLESTLDDTKAATSENEAIENVCNDIHGFLITIKGQGKIG</sequence>
<evidence type="ECO:0000313" key="5">
    <source>
        <dbReference type="Proteomes" id="UP000076770"/>
    </source>
</evidence>
<evidence type="ECO:0000313" key="6">
    <source>
        <dbReference type="Proteomes" id="UP000594632"/>
    </source>
</evidence>
<dbReference type="AlphaFoldDB" id="A0A157T378"/>
<dbReference type="EMBL" id="CP050869">
    <property type="protein sequence ID" value="QPG49267.1"/>
    <property type="molecule type" value="Genomic_DNA"/>
</dbReference>
<organism evidence="4 5">
    <name type="scientific">Saccharolobus solfataricus</name>
    <name type="common">Sulfolobus solfataricus</name>
    <dbReference type="NCBI Taxonomy" id="2287"/>
    <lineage>
        <taxon>Archaea</taxon>
        <taxon>Thermoproteota</taxon>
        <taxon>Thermoprotei</taxon>
        <taxon>Sulfolobales</taxon>
        <taxon>Sulfolobaceae</taxon>
        <taxon>Saccharolobus</taxon>
    </lineage>
</organism>